<protein>
    <recommendedName>
        <fullName evidence="2">DUF6199 domain-containing protein</fullName>
    </recommendedName>
</protein>
<proteinExistence type="predicted"/>
<keyword evidence="4" id="KW-1185">Reference proteome</keyword>
<accession>A0A8J6P394</accession>
<evidence type="ECO:0000256" key="1">
    <source>
        <dbReference type="SAM" id="Phobius"/>
    </source>
</evidence>
<evidence type="ECO:0000259" key="2">
    <source>
        <dbReference type="Pfam" id="PF19701"/>
    </source>
</evidence>
<reference evidence="3" key="1">
    <citation type="submission" date="2020-08" db="EMBL/GenBank/DDBJ databases">
        <title>Genome public.</title>
        <authorList>
            <person name="Liu C."/>
            <person name="Sun Q."/>
        </authorList>
    </citation>
    <scope>NUCLEOTIDE SEQUENCE</scope>
    <source>
        <strain evidence="3">NSJ-15</strain>
    </source>
</reference>
<evidence type="ECO:0000313" key="4">
    <source>
        <dbReference type="Proteomes" id="UP000632659"/>
    </source>
</evidence>
<keyword evidence="1" id="KW-1133">Transmembrane helix</keyword>
<dbReference type="Proteomes" id="UP000632659">
    <property type="component" value="Unassembled WGS sequence"/>
</dbReference>
<name>A0A8J6P394_9FIRM</name>
<organism evidence="3 4">
    <name type="scientific">Massiliimalia timonensis</name>
    <dbReference type="NCBI Taxonomy" id="1987501"/>
    <lineage>
        <taxon>Bacteria</taxon>
        <taxon>Bacillati</taxon>
        <taxon>Bacillota</taxon>
        <taxon>Clostridia</taxon>
        <taxon>Eubacteriales</taxon>
        <taxon>Oscillospiraceae</taxon>
        <taxon>Massiliimalia</taxon>
    </lineage>
</organism>
<dbReference type="InterPro" id="IPR045679">
    <property type="entry name" value="DUF6199"/>
</dbReference>
<comment type="caution">
    <text evidence="3">The sequence shown here is derived from an EMBL/GenBank/DDBJ whole genome shotgun (WGS) entry which is preliminary data.</text>
</comment>
<gene>
    <name evidence="3" type="ORF">H8702_13055</name>
</gene>
<dbReference type="Pfam" id="PF19701">
    <property type="entry name" value="DUF6199"/>
    <property type="match status" value="1"/>
</dbReference>
<keyword evidence="1" id="KW-0812">Transmembrane</keyword>
<keyword evidence="1" id="KW-0472">Membrane</keyword>
<evidence type="ECO:0000313" key="3">
    <source>
        <dbReference type="EMBL" id="MBC8612019.1"/>
    </source>
</evidence>
<sequence>MLSFLCWLLGGFILIFPKASWYVCYGWRFQNTEPSSAALILERITGVILIIAGFICIFI</sequence>
<dbReference type="AlphaFoldDB" id="A0A8J6P394"/>
<feature type="domain" description="DUF6199" evidence="2">
    <location>
        <begin position="4"/>
        <end position="58"/>
    </location>
</feature>
<dbReference type="EMBL" id="JACRTL010000010">
    <property type="protein sequence ID" value="MBC8612019.1"/>
    <property type="molecule type" value="Genomic_DNA"/>
</dbReference>
<feature type="transmembrane region" description="Helical" evidence="1">
    <location>
        <begin position="36"/>
        <end position="58"/>
    </location>
</feature>